<sequence length="180" mass="20246">MGDLPEHLRHAGTFGSIRAWPDSPSPIEASWVRSGTPTTRCNLHSSTVDGFAWTMVWDCTRSAFEWHYDIDEVVVVLEGSVRVTDSQGVSHTLGVGDVGYFPQGTSWYWEVDDYVRKVAFCRNEVPRAVRLPMRVVRKLQRVAGNFRPIRAVSRVAGDLWRRVIGVSRTTATVMLMGIPL</sequence>
<dbReference type="PANTHER" id="PTHR40943:SF1">
    <property type="entry name" value="CYTOPLASMIC PROTEIN"/>
    <property type="match status" value="1"/>
</dbReference>
<dbReference type="Gene3D" id="2.60.120.10">
    <property type="entry name" value="Jelly Rolls"/>
    <property type="match status" value="1"/>
</dbReference>
<dbReference type="SUPFAM" id="SSF51182">
    <property type="entry name" value="RmlC-like cupins"/>
    <property type="match status" value="1"/>
</dbReference>
<keyword evidence="3" id="KW-1185">Reference proteome</keyword>
<dbReference type="PANTHER" id="PTHR40943">
    <property type="entry name" value="CYTOPLASMIC PROTEIN-RELATED"/>
    <property type="match status" value="1"/>
</dbReference>
<reference evidence="2 3" key="1">
    <citation type="journal article" date="2015" name="Stand. Genomic Sci.">
        <title>Genomic Encyclopedia of Bacterial and Archaeal Type Strains, Phase III: the genomes of soil and plant-associated and newly described type strains.</title>
        <authorList>
            <person name="Whitman W.B."/>
            <person name="Woyke T."/>
            <person name="Klenk H.P."/>
            <person name="Zhou Y."/>
            <person name="Lilburn T.G."/>
            <person name="Beck B.J."/>
            <person name="De Vos P."/>
            <person name="Vandamme P."/>
            <person name="Eisen J.A."/>
            <person name="Garrity G."/>
            <person name="Hugenholtz P."/>
            <person name="Kyrpides N.C."/>
        </authorList>
    </citation>
    <scope>NUCLEOTIDE SEQUENCE [LARGE SCALE GENOMIC DNA]</scope>
    <source>
        <strain evidence="2 3">ASC-9842</strain>
    </source>
</reference>
<dbReference type="InterPro" id="IPR014710">
    <property type="entry name" value="RmlC-like_jellyroll"/>
</dbReference>
<proteinExistence type="predicted"/>
<dbReference type="OrthoDB" id="9799053at2"/>
<name>A0A4Q7S6Z0_9BURK</name>
<protein>
    <recommendedName>
        <fullName evidence="1">(S)-ureidoglycine aminohydrolase cupin domain-containing protein</fullName>
    </recommendedName>
</protein>
<feature type="domain" description="(S)-ureidoglycine aminohydrolase cupin" evidence="1">
    <location>
        <begin position="51"/>
        <end position="118"/>
    </location>
</feature>
<dbReference type="EMBL" id="SGXM01000001">
    <property type="protein sequence ID" value="RZT42154.1"/>
    <property type="molecule type" value="Genomic_DNA"/>
</dbReference>
<dbReference type="InterPro" id="IPR008579">
    <property type="entry name" value="UGlyAH_Cupin_dom"/>
</dbReference>
<dbReference type="Pfam" id="PF05899">
    <property type="entry name" value="Cupin_3"/>
    <property type="match status" value="1"/>
</dbReference>
<evidence type="ECO:0000259" key="1">
    <source>
        <dbReference type="Pfam" id="PF05899"/>
    </source>
</evidence>
<organism evidence="2 3">
    <name type="scientific">Cupriavidus agavae</name>
    <dbReference type="NCBI Taxonomy" id="1001822"/>
    <lineage>
        <taxon>Bacteria</taxon>
        <taxon>Pseudomonadati</taxon>
        <taxon>Pseudomonadota</taxon>
        <taxon>Betaproteobacteria</taxon>
        <taxon>Burkholderiales</taxon>
        <taxon>Burkholderiaceae</taxon>
        <taxon>Cupriavidus</taxon>
    </lineage>
</organism>
<dbReference type="RefSeq" id="WP_157994667.1">
    <property type="nucleotide sequence ID" value="NZ_SGXM01000001.1"/>
</dbReference>
<evidence type="ECO:0000313" key="2">
    <source>
        <dbReference type="EMBL" id="RZT42154.1"/>
    </source>
</evidence>
<dbReference type="InterPro" id="IPR011051">
    <property type="entry name" value="RmlC_Cupin_sf"/>
</dbReference>
<comment type="caution">
    <text evidence="2">The sequence shown here is derived from an EMBL/GenBank/DDBJ whole genome shotgun (WGS) entry which is preliminary data.</text>
</comment>
<dbReference type="AlphaFoldDB" id="A0A4Q7S6Z0"/>
<evidence type="ECO:0000313" key="3">
    <source>
        <dbReference type="Proteomes" id="UP000291078"/>
    </source>
</evidence>
<accession>A0A4Q7S6Z0</accession>
<dbReference type="Proteomes" id="UP000291078">
    <property type="component" value="Unassembled WGS sequence"/>
</dbReference>
<dbReference type="CDD" id="cd02227">
    <property type="entry name" value="cupin_TM1112-like"/>
    <property type="match status" value="1"/>
</dbReference>
<gene>
    <name evidence="2" type="ORF">EV147_1176</name>
</gene>